<name>A0AAU8BGM0_9VIBR</name>
<evidence type="ECO:0000256" key="2">
    <source>
        <dbReference type="ARBA" id="ARBA00008520"/>
    </source>
</evidence>
<feature type="signal peptide" evidence="3">
    <location>
        <begin position="1"/>
        <end position="23"/>
    </location>
</feature>
<dbReference type="AlphaFoldDB" id="A0AAU8BGM0"/>
<reference evidence="4" key="1">
    <citation type="submission" date="2023-01" db="EMBL/GenBank/DDBJ databases">
        <title>Vibrio sp. CB1-14 genome sequencing.</title>
        <authorList>
            <person name="Otstavnykh N."/>
            <person name="Isaeva M."/>
            <person name="Meleshko D."/>
        </authorList>
    </citation>
    <scope>NUCLEOTIDE SEQUENCE</scope>
    <source>
        <strain evidence="4">CB1-14</strain>
    </source>
</reference>
<dbReference type="EMBL" id="CP115920">
    <property type="protein sequence ID" value="XCD14909.1"/>
    <property type="molecule type" value="Genomic_DNA"/>
</dbReference>
<evidence type="ECO:0000313" key="4">
    <source>
        <dbReference type="EMBL" id="XCD14909.1"/>
    </source>
</evidence>
<proteinExistence type="inferred from homology"/>
<feature type="chain" id="PRO_5043706207" evidence="3">
    <location>
        <begin position="24"/>
        <end position="417"/>
    </location>
</feature>
<comment type="subcellular location">
    <subcellularLocation>
        <location evidence="1">Periplasm</location>
    </subcellularLocation>
</comment>
<dbReference type="Pfam" id="PF13416">
    <property type="entry name" value="SBP_bac_8"/>
    <property type="match status" value="1"/>
</dbReference>
<comment type="similarity">
    <text evidence="2">Belongs to the bacterial solute-binding protein 1 family.</text>
</comment>
<organism evidence="4">
    <name type="scientific">Vibrio chaetopteri</name>
    <dbReference type="NCBI Taxonomy" id="3016528"/>
    <lineage>
        <taxon>Bacteria</taxon>
        <taxon>Pseudomonadati</taxon>
        <taxon>Pseudomonadota</taxon>
        <taxon>Gammaproteobacteria</taxon>
        <taxon>Vibrionales</taxon>
        <taxon>Vibrionaceae</taxon>
        <taxon>Vibrio</taxon>
    </lineage>
</organism>
<gene>
    <name evidence="4" type="ORF">PG915_09875</name>
</gene>
<protein>
    <submittedName>
        <fullName evidence="4">ABC transporter substrate-binding protein</fullName>
    </submittedName>
</protein>
<accession>A0AAU8BGM0</accession>
<keyword evidence="3" id="KW-0732">Signal</keyword>
<sequence length="417" mass="46185">MKNISLKAVSLSIAAVFSTSVFAEPVEITVASFPNFNQVAEAAIPVFEKANPDIKVKLVVLSYNDHHNLMTTALATGANLPDVMGIENAYVGRFIESGGLEDLNSDNYKAGTFTQNLIPYSVAQVTNSRGELAGVPTDIGPGATFFRQDILDKAGVSEEDLLKSWDSFIESGVKIKEKTGSYLLSNANDIKDIYIRSDLKPGEGIYFDTDHNVLVNSERFKEAFRLAKKARDAGVDAELSAWSNEWSESLRRGTITVQMMGAWLGGHLEDYIAPEASGLWRTSALPNHALASWGGSFYSIPKKAKHKEEAWRFIEFMATSPEAQLIGFKEINAFPALTSTHQNPFFDEKLAYLGDQQARHVWRESAELIPAVGVDRYDPVARQVIDDALERVLEHDADIDEVLAAAEKQIQRRARRR</sequence>
<dbReference type="InterPro" id="IPR050490">
    <property type="entry name" value="Bact_solute-bd_prot1"/>
</dbReference>
<dbReference type="InterPro" id="IPR006059">
    <property type="entry name" value="SBP"/>
</dbReference>
<evidence type="ECO:0000256" key="3">
    <source>
        <dbReference type="SAM" id="SignalP"/>
    </source>
</evidence>
<dbReference type="PANTHER" id="PTHR43649:SF32">
    <property type="entry name" value="SUGAR BINDING SECRETED PROTEIN"/>
    <property type="match status" value="1"/>
</dbReference>
<dbReference type="SUPFAM" id="SSF53850">
    <property type="entry name" value="Periplasmic binding protein-like II"/>
    <property type="match status" value="1"/>
</dbReference>
<dbReference type="Gene3D" id="3.40.190.10">
    <property type="entry name" value="Periplasmic binding protein-like II"/>
    <property type="match status" value="1"/>
</dbReference>
<dbReference type="RefSeq" id="WP_353496376.1">
    <property type="nucleotide sequence ID" value="NZ_CP115920.1"/>
</dbReference>
<dbReference type="KEGG" id="vck:PG915_09875"/>
<dbReference type="GO" id="GO:0042597">
    <property type="term" value="C:periplasmic space"/>
    <property type="evidence" value="ECO:0007669"/>
    <property type="project" value="UniProtKB-SubCell"/>
</dbReference>
<evidence type="ECO:0000256" key="1">
    <source>
        <dbReference type="ARBA" id="ARBA00004418"/>
    </source>
</evidence>
<dbReference type="PANTHER" id="PTHR43649">
    <property type="entry name" value="ARABINOSE-BINDING PROTEIN-RELATED"/>
    <property type="match status" value="1"/>
</dbReference>